<dbReference type="SUPFAM" id="SSF50630">
    <property type="entry name" value="Acid proteases"/>
    <property type="match status" value="1"/>
</dbReference>
<dbReference type="PANTHER" id="PTHR33223">
    <property type="entry name" value="CCHC-TYPE DOMAIN-CONTAINING PROTEIN"/>
    <property type="match status" value="1"/>
</dbReference>
<keyword evidence="1" id="KW-0064">Aspartyl protease</keyword>
<dbReference type="Gene3D" id="2.40.70.10">
    <property type="entry name" value="Acid Proteases"/>
    <property type="match status" value="1"/>
</dbReference>
<protein>
    <recommendedName>
        <fullName evidence="5">CCHC-type domain-containing protein</fullName>
    </recommendedName>
</protein>
<dbReference type="SMART" id="SM00343">
    <property type="entry name" value="ZnF_C2HC"/>
    <property type="match status" value="1"/>
</dbReference>
<gene>
    <name evidence="6" type="ORF">G6F51_011366</name>
</gene>
<dbReference type="InterPro" id="IPR001878">
    <property type="entry name" value="Znf_CCHC"/>
</dbReference>
<feature type="region of interest" description="Disordered" evidence="4">
    <location>
        <begin position="346"/>
        <end position="369"/>
    </location>
</feature>
<sequence>MSSLNQDNQAISGALTGESQQGNKMMRYVNEPKSFSGYAKYPGGDVCSEAYTWLNRMSRLKATAKLSDKEILFIVGDHLVEKAETWWNVVGSKSESWKEFSELFKKQYMVDQEDKWWRQLQTMKQGPQDSIDDVALKMEELFGLLGSMSEAFQVRTFLGAINPTIAFEVEKDETATTFSAAKKKAKQIERSLAKYGANGVMPNRGFSNVTNVESDNVGSQHGWNSSSSTVSSLAERLEQLRINLVQLSNVVMSQERVAPQVANSKPVRRSLVCFFCDEEGHRKFECPKFLEKQNGKRSGASVKEVTDAHKNNQNPQNFGDVNLVDTVSQDSGDGFAEVYVSKRRMDAPPSVSASDTHVDKRPAAETNPVGIGANQVYSGFQQATTSSQPFGAGIPVLGSGGVPVNTSMDTLPGLQGGPTVKRAVKKRVRGKARRLPVKIKKKGNVWEVLDGTNAGLSVAGLIAMDRGVQRDVIDGIRFLREKKASLKTTDKVVTKGRRAEENTGAAPMVINVVDQDSYDSGSSVVSGEDFISDDESDWQSTFSLSDDSNDSINLTEDWDDGVSVYHYPYSLNQMKQGSPLKGVVTINGKSVVAIFDTGASVSVIGKALAVSLGLKPNGDTLALTGLENKQGNDSPIVSDVPICIAGKIRPEHMCIHDSGNTDLCLLGITWFQAYGIELDLINSIIGRS</sequence>
<dbReference type="Pfam" id="PF13650">
    <property type="entry name" value="Asp_protease_2"/>
    <property type="match status" value="1"/>
</dbReference>
<evidence type="ECO:0000313" key="6">
    <source>
        <dbReference type="EMBL" id="KAG1535740.1"/>
    </source>
</evidence>
<dbReference type="GO" id="GO:0003676">
    <property type="term" value="F:nucleic acid binding"/>
    <property type="evidence" value="ECO:0007669"/>
    <property type="project" value="InterPro"/>
</dbReference>
<evidence type="ECO:0000259" key="5">
    <source>
        <dbReference type="PROSITE" id="PS50158"/>
    </source>
</evidence>
<keyword evidence="2" id="KW-0479">Metal-binding</keyword>
<feature type="coiled-coil region" evidence="3">
    <location>
        <begin position="230"/>
        <end position="257"/>
    </location>
</feature>
<dbReference type="CDD" id="cd00303">
    <property type="entry name" value="retropepsin_like"/>
    <property type="match status" value="1"/>
</dbReference>
<keyword evidence="1" id="KW-0645">Protease</keyword>
<dbReference type="EMBL" id="JAANIT010002682">
    <property type="protein sequence ID" value="KAG1535740.1"/>
    <property type="molecule type" value="Genomic_DNA"/>
</dbReference>
<dbReference type="PROSITE" id="PS00141">
    <property type="entry name" value="ASP_PROTEASE"/>
    <property type="match status" value="1"/>
</dbReference>
<keyword evidence="2" id="KW-0863">Zinc-finger</keyword>
<dbReference type="SUPFAM" id="SSF57756">
    <property type="entry name" value="Retrovirus zinc finger-like domains"/>
    <property type="match status" value="1"/>
</dbReference>
<dbReference type="InterPro" id="IPR001969">
    <property type="entry name" value="Aspartic_peptidase_AS"/>
</dbReference>
<proteinExistence type="predicted"/>
<evidence type="ECO:0000256" key="3">
    <source>
        <dbReference type="SAM" id="Coils"/>
    </source>
</evidence>
<keyword evidence="3" id="KW-0175">Coiled coil</keyword>
<accession>A0A9P6XZ41</accession>
<evidence type="ECO:0000256" key="4">
    <source>
        <dbReference type="SAM" id="MobiDB-lite"/>
    </source>
</evidence>
<dbReference type="InterPro" id="IPR021109">
    <property type="entry name" value="Peptidase_aspartic_dom_sf"/>
</dbReference>
<feature type="domain" description="CCHC-type" evidence="5">
    <location>
        <begin position="273"/>
        <end position="288"/>
    </location>
</feature>
<dbReference type="PROSITE" id="PS50158">
    <property type="entry name" value="ZF_CCHC"/>
    <property type="match status" value="1"/>
</dbReference>
<keyword evidence="2" id="KW-0862">Zinc</keyword>
<name>A0A9P6XZ41_RHIOR</name>
<dbReference type="PANTHER" id="PTHR33223:SF6">
    <property type="entry name" value="CCHC-TYPE DOMAIN-CONTAINING PROTEIN"/>
    <property type="match status" value="1"/>
</dbReference>
<dbReference type="InterPro" id="IPR036875">
    <property type="entry name" value="Znf_CCHC_sf"/>
</dbReference>
<dbReference type="AlphaFoldDB" id="A0A9P6XZ41"/>
<dbReference type="Proteomes" id="UP000717996">
    <property type="component" value="Unassembled WGS sequence"/>
</dbReference>
<evidence type="ECO:0000256" key="1">
    <source>
        <dbReference type="ARBA" id="ARBA00022750"/>
    </source>
</evidence>
<dbReference type="Pfam" id="PF00098">
    <property type="entry name" value="zf-CCHC"/>
    <property type="match status" value="1"/>
</dbReference>
<evidence type="ECO:0000256" key="2">
    <source>
        <dbReference type="PROSITE-ProRule" id="PRU00047"/>
    </source>
</evidence>
<dbReference type="GO" id="GO:0004190">
    <property type="term" value="F:aspartic-type endopeptidase activity"/>
    <property type="evidence" value="ECO:0007669"/>
    <property type="project" value="UniProtKB-KW"/>
</dbReference>
<evidence type="ECO:0000313" key="7">
    <source>
        <dbReference type="Proteomes" id="UP000717996"/>
    </source>
</evidence>
<comment type="caution">
    <text evidence="6">The sequence shown here is derived from an EMBL/GenBank/DDBJ whole genome shotgun (WGS) entry which is preliminary data.</text>
</comment>
<dbReference type="InterPro" id="IPR005162">
    <property type="entry name" value="Retrotrans_gag_dom"/>
</dbReference>
<organism evidence="6 7">
    <name type="scientific">Rhizopus oryzae</name>
    <name type="common">Mucormycosis agent</name>
    <name type="synonym">Rhizopus arrhizus var. delemar</name>
    <dbReference type="NCBI Taxonomy" id="64495"/>
    <lineage>
        <taxon>Eukaryota</taxon>
        <taxon>Fungi</taxon>
        <taxon>Fungi incertae sedis</taxon>
        <taxon>Mucoromycota</taxon>
        <taxon>Mucoromycotina</taxon>
        <taxon>Mucoromycetes</taxon>
        <taxon>Mucorales</taxon>
        <taxon>Mucorineae</taxon>
        <taxon>Rhizopodaceae</taxon>
        <taxon>Rhizopus</taxon>
    </lineage>
</organism>
<dbReference type="GO" id="GO:0006508">
    <property type="term" value="P:proteolysis"/>
    <property type="evidence" value="ECO:0007669"/>
    <property type="project" value="InterPro"/>
</dbReference>
<dbReference type="Pfam" id="PF03732">
    <property type="entry name" value="Retrotrans_gag"/>
    <property type="match status" value="1"/>
</dbReference>
<dbReference type="GO" id="GO:0008270">
    <property type="term" value="F:zinc ion binding"/>
    <property type="evidence" value="ECO:0007669"/>
    <property type="project" value="UniProtKB-KW"/>
</dbReference>
<keyword evidence="1" id="KW-0378">Hydrolase</keyword>
<reference evidence="6" key="1">
    <citation type="journal article" date="2020" name="Microb. Genom.">
        <title>Genetic diversity of clinical and environmental Mucorales isolates obtained from an investigation of mucormycosis cases among solid organ transplant recipients.</title>
        <authorList>
            <person name="Nguyen M.H."/>
            <person name="Kaul D."/>
            <person name="Muto C."/>
            <person name="Cheng S.J."/>
            <person name="Richter R.A."/>
            <person name="Bruno V.M."/>
            <person name="Liu G."/>
            <person name="Beyhan S."/>
            <person name="Sundermann A.J."/>
            <person name="Mounaud S."/>
            <person name="Pasculle A.W."/>
            <person name="Nierman W.C."/>
            <person name="Driscoll E."/>
            <person name="Cumbie R."/>
            <person name="Clancy C.J."/>
            <person name="Dupont C.L."/>
        </authorList>
    </citation>
    <scope>NUCLEOTIDE SEQUENCE</scope>
    <source>
        <strain evidence="6">GL16</strain>
    </source>
</reference>